<protein>
    <submittedName>
        <fullName evidence="2">Glycosyltransferase, group 2 family protein</fullName>
        <ecNumber evidence="2">2.4.-.-</ecNumber>
    </submittedName>
</protein>
<comment type="caution">
    <text evidence="2">The sequence shown here is derived from an EMBL/GenBank/DDBJ whole genome shotgun (WGS) entry which is preliminary data.</text>
</comment>
<dbReference type="SUPFAM" id="SSF53448">
    <property type="entry name" value="Nucleotide-diphospho-sugar transferases"/>
    <property type="match status" value="1"/>
</dbReference>
<dbReference type="InterPro" id="IPR001173">
    <property type="entry name" value="Glyco_trans_2-like"/>
</dbReference>
<dbReference type="InterPro" id="IPR029044">
    <property type="entry name" value="Nucleotide-diphossugar_trans"/>
</dbReference>
<keyword evidence="2" id="KW-0808">Transferase</keyword>
<dbReference type="CDD" id="cd04186">
    <property type="entry name" value="GT_2_like_c"/>
    <property type="match status" value="1"/>
</dbReference>
<dbReference type="Gene3D" id="3.90.550.10">
    <property type="entry name" value="Spore Coat Polysaccharide Biosynthesis Protein SpsA, Chain A"/>
    <property type="match status" value="1"/>
</dbReference>
<dbReference type="HOGENOM" id="CLU_023845_0_1_10"/>
<dbReference type="PANTHER" id="PTHR43179">
    <property type="entry name" value="RHAMNOSYLTRANSFERASE WBBL"/>
    <property type="match status" value="1"/>
</dbReference>
<dbReference type="RefSeq" id="WP_007174156.1">
    <property type="nucleotide sequence ID" value="NZ_GG704781.1"/>
</dbReference>
<dbReference type="PANTHER" id="PTHR43179:SF7">
    <property type="entry name" value="RHAMNOSYLTRANSFERASE WBBL"/>
    <property type="match status" value="1"/>
</dbReference>
<name>D1PYL8_9BACT</name>
<dbReference type="EC" id="2.4.-.-" evidence="2"/>
<reference evidence="2 3" key="1">
    <citation type="submission" date="2009-10" db="EMBL/GenBank/DDBJ databases">
        <authorList>
            <person name="Qin X."/>
            <person name="Bachman B."/>
            <person name="Battles P."/>
            <person name="Bell A."/>
            <person name="Bess C."/>
            <person name="Bickham C."/>
            <person name="Chaboub L."/>
            <person name="Chen D."/>
            <person name="Coyle M."/>
            <person name="Deiros D.R."/>
            <person name="Dinh H."/>
            <person name="Forbes L."/>
            <person name="Fowler G."/>
            <person name="Francisco L."/>
            <person name="Fu Q."/>
            <person name="Gubbala S."/>
            <person name="Hale W."/>
            <person name="Han Y."/>
            <person name="Hemphill L."/>
            <person name="Highlander S.K."/>
            <person name="Hirani K."/>
            <person name="Hogues M."/>
            <person name="Jackson L."/>
            <person name="Jakkamsetti A."/>
            <person name="Javaid M."/>
            <person name="Jiang H."/>
            <person name="Korchina V."/>
            <person name="Kovar C."/>
            <person name="Lara F."/>
            <person name="Lee S."/>
            <person name="Mata R."/>
            <person name="Mathew T."/>
            <person name="Moen C."/>
            <person name="Morales K."/>
            <person name="Munidasa M."/>
            <person name="Nazareth L."/>
            <person name="Ngo R."/>
            <person name="Nguyen L."/>
            <person name="Okwuonu G."/>
            <person name="Ongeri F."/>
            <person name="Patil S."/>
            <person name="Petrosino J."/>
            <person name="Pham C."/>
            <person name="Pham P."/>
            <person name="Pu L.-L."/>
            <person name="Puazo M."/>
            <person name="Raj R."/>
            <person name="Reid J."/>
            <person name="Rouhana J."/>
            <person name="Saada N."/>
            <person name="Shang Y."/>
            <person name="Simmons D."/>
            <person name="Thornton R."/>
            <person name="Warren J."/>
            <person name="Weissenberger G."/>
            <person name="Zhang J."/>
            <person name="Zhang L."/>
            <person name="Zhou C."/>
            <person name="Zhu D."/>
            <person name="Muzny D."/>
            <person name="Worley K."/>
            <person name="Gibbs R."/>
        </authorList>
    </citation>
    <scope>NUCLEOTIDE SEQUENCE [LARGE SCALE GENOMIC DNA]</scope>
    <source>
        <strain evidence="2 3">DSM 17361</strain>
    </source>
</reference>
<dbReference type="Proteomes" id="UP000003160">
    <property type="component" value="Unassembled WGS sequence"/>
</dbReference>
<keyword evidence="2" id="KW-0328">Glycosyltransferase</keyword>
<organism evidence="2 3">
    <name type="scientific">Hallella bergensis DSM 17361</name>
    <dbReference type="NCBI Taxonomy" id="585502"/>
    <lineage>
        <taxon>Bacteria</taxon>
        <taxon>Pseudomonadati</taxon>
        <taxon>Bacteroidota</taxon>
        <taxon>Bacteroidia</taxon>
        <taxon>Bacteroidales</taxon>
        <taxon>Prevotellaceae</taxon>
        <taxon>Hallella</taxon>
    </lineage>
</organism>
<feature type="domain" description="Glycosyltransferase 2-like" evidence="1">
    <location>
        <begin position="4"/>
        <end position="163"/>
    </location>
</feature>
<evidence type="ECO:0000313" key="3">
    <source>
        <dbReference type="Proteomes" id="UP000003160"/>
    </source>
</evidence>
<dbReference type="AlphaFoldDB" id="D1PYL8"/>
<proteinExistence type="predicted"/>
<keyword evidence="3" id="KW-1185">Reference proteome</keyword>
<dbReference type="eggNOG" id="COG1216">
    <property type="taxonomic scope" value="Bacteria"/>
</dbReference>
<dbReference type="OrthoDB" id="9771846at2"/>
<evidence type="ECO:0000313" key="2">
    <source>
        <dbReference type="EMBL" id="EFA43563.1"/>
    </source>
</evidence>
<dbReference type="Pfam" id="PF00535">
    <property type="entry name" value="Glycos_transf_2"/>
    <property type="match status" value="1"/>
</dbReference>
<evidence type="ECO:0000259" key="1">
    <source>
        <dbReference type="Pfam" id="PF00535"/>
    </source>
</evidence>
<sequence length="390" mass="44627">MKLSIIIVSYNVKYYLEQCLLSVRRAIEGIDAEVIVIDNNSQDGSVDYLSKRFPDIIFLKSDQNLGFARANNKAIKHSRGEYVLLLNPDTVVGEDVLRESLRFMETHPKAGGAGVRMLKTNGADAKESRRGIPTPMTSFYKMIGLCSRFPKNKVFGKYYMGYLPWDIPSQIEIVSGAYFMLRRKTLDEVGLLDEDFFMYGEDIDLSYRIIKGGWENWYLPLRILHYKGESTEKTNFRYVHVFYEAMFIFLRKHYGHLSFFFSLPIRLGIYSKAFLSMCSMFVDKVRRRIVNGGRETTAGASYCFDVEESHRHACQALIRRNGLSARFYTDTDGQSETVGASGLTYMVYDISKNSFKEILEKISSGEHPGTTVAFYNPDNQSVITESNLLV</sequence>
<gene>
    <name evidence="2" type="primary">wbbL</name>
    <name evidence="2" type="ORF">HMPREF0645_2053</name>
</gene>
<dbReference type="GO" id="GO:0016757">
    <property type="term" value="F:glycosyltransferase activity"/>
    <property type="evidence" value="ECO:0007669"/>
    <property type="project" value="UniProtKB-KW"/>
</dbReference>
<dbReference type="EMBL" id="ACKS01000078">
    <property type="protein sequence ID" value="EFA43563.1"/>
    <property type="molecule type" value="Genomic_DNA"/>
</dbReference>
<accession>D1PYL8</accession>